<dbReference type="InParanoid" id="A0A1Y2LXF3"/>
<feature type="region of interest" description="Disordered" evidence="2">
    <location>
        <begin position="1"/>
        <end position="328"/>
    </location>
</feature>
<dbReference type="InterPro" id="IPR028020">
    <property type="entry name" value="ASX_DEUBAD_dom"/>
</dbReference>
<sequence>MSLPALITNGAGSVSTDNQQSSPIPLHTQTLLEQLSSFANPSAEASTTMDEATAASPPPSKAPVSPGLAAHPGDSNDQPSLIAPIEPESGVDAQHSNAGSARTPPDDSAANVLEASDEAATARSNKRARAEVLDEDDSLPPPKRVAEGSTSETEPTFTIAPTDTADGPDIATNDGKDDASVVAEPEEQPQKSRKPTLKKTTANTGRSRACATCKRRKVKCTHNTTDEETTIKKTTTKKTGVSKPQAPVPADSAPEMDNTAAHDMPTEKQPPKKLNARKQPAPKKPTAPPERASTRTRRPPPQLEDLQPPAPPTPPPTKKPAGRVFDPTYITTNSTSRLAKADLYHLLTDDASAWTSLTPSQQATLISMLPSTPANQRLLEKIGDGETQDTRPSYLSKGDLFRTEVAKFKEDLRNGHLAKTWRRDARVAVQERAEGLYDGWKGREAEAWWGQKSG</sequence>
<protein>
    <recommendedName>
        <fullName evidence="3">ASX DEUBAD domain-containing protein</fullName>
    </recommendedName>
</protein>
<dbReference type="GO" id="GO:0000981">
    <property type="term" value="F:DNA-binding transcription factor activity, RNA polymerase II-specific"/>
    <property type="evidence" value="ECO:0007669"/>
    <property type="project" value="InterPro"/>
</dbReference>
<dbReference type="CDD" id="cd00067">
    <property type="entry name" value="GAL4"/>
    <property type="match status" value="1"/>
</dbReference>
<dbReference type="Pfam" id="PF13919">
    <property type="entry name" value="ASXH"/>
    <property type="match status" value="1"/>
</dbReference>
<dbReference type="GO" id="GO:0008270">
    <property type="term" value="F:zinc ion binding"/>
    <property type="evidence" value="ECO:0007669"/>
    <property type="project" value="InterPro"/>
</dbReference>
<feature type="compositionally biased region" description="Polar residues" evidence="2">
    <location>
        <begin position="10"/>
        <end position="50"/>
    </location>
</feature>
<dbReference type="AlphaFoldDB" id="A0A1Y2LXF3"/>
<evidence type="ECO:0000256" key="2">
    <source>
        <dbReference type="SAM" id="MobiDB-lite"/>
    </source>
</evidence>
<dbReference type="STRING" id="105696.A0A1Y2LXF3"/>
<evidence type="ECO:0000313" key="5">
    <source>
        <dbReference type="Proteomes" id="UP000193240"/>
    </source>
</evidence>
<proteinExistence type="predicted"/>
<reference evidence="4 5" key="1">
    <citation type="journal article" date="2017" name="Genome Announc.">
        <title>Genome sequence of the saprophytic ascomycete Epicoccum nigrum ICMP 19927 strain isolated from New Zealand.</title>
        <authorList>
            <person name="Fokin M."/>
            <person name="Fleetwood D."/>
            <person name="Weir B.S."/>
            <person name="Villas-Boas S.G."/>
        </authorList>
    </citation>
    <scope>NUCLEOTIDE SEQUENCE [LARGE SCALE GENOMIC DNA]</scope>
    <source>
        <strain evidence="4 5">ICMP 19927</strain>
    </source>
</reference>
<gene>
    <name evidence="4" type="ORF">B5807_06665</name>
</gene>
<keyword evidence="5" id="KW-1185">Reference proteome</keyword>
<dbReference type="InterPro" id="IPR001138">
    <property type="entry name" value="Zn2Cys6_DnaBD"/>
</dbReference>
<dbReference type="Proteomes" id="UP000193240">
    <property type="component" value="Unassembled WGS sequence"/>
</dbReference>
<evidence type="ECO:0000313" key="4">
    <source>
        <dbReference type="EMBL" id="OSS47857.1"/>
    </source>
</evidence>
<dbReference type="EMBL" id="KZ107847">
    <property type="protein sequence ID" value="OSS47857.1"/>
    <property type="molecule type" value="Genomic_DNA"/>
</dbReference>
<evidence type="ECO:0000259" key="3">
    <source>
        <dbReference type="Pfam" id="PF13919"/>
    </source>
</evidence>
<accession>A0A1Y2LXF3</accession>
<evidence type="ECO:0000256" key="1">
    <source>
        <dbReference type="ARBA" id="ARBA00023242"/>
    </source>
</evidence>
<keyword evidence="1" id="KW-0539">Nucleus</keyword>
<organism evidence="4 5">
    <name type="scientific">Epicoccum nigrum</name>
    <name type="common">Soil fungus</name>
    <name type="synonym">Epicoccum purpurascens</name>
    <dbReference type="NCBI Taxonomy" id="105696"/>
    <lineage>
        <taxon>Eukaryota</taxon>
        <taxon>Fungi</taxon>
        <taxon>Dikarya</taxon>
        <taxon>Ascomycota</taxon>
        <taxon>Pezizomycotina</taxon>
        <taxon>Dothideomycetes</taxon>
        <taxon>Pleosporomycetidae</taxon>
        <taxon>Pleosporales</taxon>
        <taxon>Pleosporineae</taxon>
        <taxon>Didymellaceae</taxon>
        <taxon>Epicoccum</taxon>
    </lineage>
</organism>
<name>A0A1Y2LXF3_EPING</name>
<feature type="compositionally biased region" description="Pro residues" evidence="2">
    <location>
        <begin position="308"/>
        <end position="318"/>
    </location>
</feature>
<feature type="domain" description="ASX DEUBAD" evidence="3">
    <location>
        <begin position="324"/>
        <end position="451"/>
    </location>
</feature>
<feature type="compositionally biased region" description="Polar residues" evidence="2">
    <location>
        <begin position="148"/>
        <end position="161"/>
    </location>
</feature>